<dbReference type="SUPFAM" id="SSF52833">
    <property type="entry name" value="Thioredoxin-like"/>
    <property type="match status" value="1"/>
</dbReference>
<evidence type="ECO:0000256" key="2">
    <source>
        <dbReference type="ARBA" id="ARBA00022448"/>
    </source>
</evidence>
<keyword evidence="10" id="KW-1185">Reference proteome</keyword>
<dbReference type="AlphaFoldDB" id="A0A2A2ENQ7"/>
<dbReference type="RefSeq" id="WP_095623535.1">
    <property type="nucleotide sequence ID" value="NZ_NSKB01000018.1"/>
</dbReference>
<evidence type="ECO:0000259" key="8">
    <source>
        <dbReference type="PROSITE" id="PS51352"/>
    </source>
</evidence>
<keyword evidence="2" id="KW-0813">Transport</keyword>
<accession>A0A2A2ENQ7</accession>
<dbReference type="FunFam" id="3.40.30.10:FF:000001">
    <property type="entry name" value="Thioredoxin"/>
    <property type="match status" value="1"/>
</dbReference>
<dbReference type="NCBIfam" id="NF008229">
    <property type="entry name" value="PRK10996.1"/>
    <property type="match status" value="1"/>
</dbReference>
<dbReference type="InterPro" id="IPR005746">
    <property type="entry name" value="Thioredoxin"/>
</dbReference>
<organism evidence="9 10">
    <name type="scientific">Halomonas salipaludis</name>
    <dbReference type="NCBI Taxonomy" id="2032625"/>
    <lineage>
        <taxon>Bacteria</taxon>
        <taxon>Pseudomonadati</taxon>
        <taxon>Pseudomonadota</taxon>
        <taxon>Gammaproteobacteria</taxon>
        <taxon>Oceanospirillales</taxon>
        <taxon>Halomonadaceae</taxon>
        <taxon>Halomonas</taxon>
    </lineage>
</organism>
<feature type="domain" description="Thioredoxin" evidence="8">
    <location>
        <begin position="12"/>
        <end position="145"/>
    </location>
</feature>
<dbReference type="GO" id="GO:0046872">
    <property type="term" value="F:metal ion binding"/>
    <property type="evidence" value="ECO:0007669"/>
    <property type="project" value="UniProtKB-KW"/>
</dbReference>
<dbReference type="PRINTS" id="PR00421">
    <property type="entry name" value="THIOREDOXIN"/>
</dbReference>
<evidence type="ECO:0000313" key="9">
    <source>
        <dbReference type="EMBL" id="PAU73997.1"/>
    </source>
</evidence>
<reference evidence="9 10" key="1">
    <citation type="submission" date="2017-08" db="EMBL/GenBank/DDBJ databases">
        <title>Halomonas alkalisoli sp. nov., isolated from saline alkaline soil.</title>
        <authorList>
            <person name="Wang D."/>
            <person name="Zhang G."/>
        </authorList>
    </citation>
    <scope>NUCLEOTIDE SEQUENCE [LARGE SCALE GENOMIC DNA]</scope>
    <source>
        <strain evidence="9 10">WRN001</strain>
    </source>
</reference>
<evidence type="ECO:0000256" key="7">
    <source>
        <dbReference type="NCBIfam" id="TIGR01068"/>
    </source>
</evidence>
<dbReference type="NCBIfam" id="TIGR01068">
    <property type="entry name" value="thioredoxin"/>
    <property type="match status" value="1"/>
</dbReference>
<dbReference type="PANTHER" id="PTHR45663">
    <property type="entry name" value="GEO12009P1"/>
    <property type="match status" value="1"/>
</dbReference>
<dbReference type="PROSITE" id="PS00194">
    <property type="entry name" value="THIOREDOXIN_1"/>
    <property type="match status" value="1"/>
</dbReference>
<dbReference type="Proteomes" id="UP000217771">
    <property type="component" value="Unassembled WGS sequence"/>
</dbReference>
<protein>
    <recommendedName>
        <fullName evidence="7">Thioredoxin</fullName>
    </recommendedName>
</protein>
<name>A0A2A2ENQ7_9GAMM</name>
<dbReference type="GO" id="GO:0005829">
    <property type="term" value="C:cytosol"/>
    <property type="evidence" value="ECO:0007669"/>
    <property type="project" value="TreeGrafter"/>
</dbReference>
<dbReference type="InterPro" id="IPR049299">
    <property type="entry name" value="Thio2_N"/>
</dbReference>
<evidence type="ECO:0000256" key="1">
    <source>
        <dbReference type="ARBA" id="ARBA00008987"/>
    </source>
</evidence>
<dbReference type="OrthoDB" id="9790390at2"/>
<dbReference type="PROSITE" id="PS51352">
    <property type="entry name" value="THIOREDOXIN_2"/>
    <property type="match status" value="1"/>
</dbReference>
<comment type="caution">
    <text evidence="9">The sequence shown here is derived from an EMBL/GenBank/DDBJ whole genome shotgun (WGS) entry which is preliminary data.</text>
</comment>
<evidence type="ECO:0000313" key="10">
    <source>
        <dbReference type="Proteomes" id="UP000217771"/>
    </source>
</evidence>
<sequence length="145" mass="16084">MSDAFTLGCPHCLAINRVSPARLSDAPKCGKCKQLLLSREPLALTAASFSALVERSSLPVVVDFWASWCAPCKMMEPIFAEAARDLTTHMRFAKLNTEQERSLAGRFGIRSIPTLIVFRDGYEVARQPGLLNGAQLREWLQPHLV</sequence>
<dbReference type="Gene3D" id="3.40.30.10">
    <property type="entry name" value="Glutaredoxin"/>
    <property type="match status" value="1"/>
</dbReference>
<dbReference type="Pfam" id="PF00085">
    <property type="entry name" value="Thioredoxin"/>
    <property type="match status" value="1"/>
</dbReference>
<dbReference type="Pfam" id="PF21352">
    <property type="entry name" value="Zn_ribbon_Thio2"/>
    <property type="match status" value="1"/>
</dbReference>
<dbReference type="PANTHER" id="PTHR45663:SF40">
    <property type="entry name" value="THIOREDOXIN 2"/>
    <property type="match status" value="1"/>
</dbReference>
<keyword evidence="6" id="KW-0676">Redox-active center</keyword>
<evidence type="ECO:0000256" key="6">
    <source>
        <dbReference type="ARBA" id="ARBA00023284"/>
    </source>
</evidence>
<dbReference type="CDD" id="cd02947">
    <property type="entry name" value="TRX_family"/>
    <property type="match status" value="1"/>
</dbReference>
<keyword evidence="3" id="KW-0479">Metal-binding</keyword>
<proteinExistence type="inferred from homology"/>
<dbReference type="Gene3D" id="2.30.30.380">
    <property type="entry name" value="Zn-finger domain of Sec23/24"/>
    <property type="match status" value="1"/>
</dbReference>
<keyword evidence="5" id="KW-1015">Disulfide bond</keyword>
<dbReference type="InterPro" id="IPR036249">
    <property type="entry name" value="Thioredoxin-like_sf"/>
</dbReference>
<evidence type="ECO:0000256" key="4">
    <source>
        <dbReference type="ARBA" id="ARBA00022982"/>
    </source>
</evidence>
<gene>
    <name evidence="9" type="ORF">CK498_24845</name>
</gene>
<comment type="similarity">
    <text evidence="1">Belongs to the thioredoxin family.</text>
</comment>
<dbReference type="EMBL" id="NSKB01000018">
    <property type="protein sequence ID" value="PAU73997.1"/>
    <property type="molecule type" value="Genomic_DNA"/>
</dbReference>
<keyword evidence="4" id="KW-0249">Electron transport</keyword>
<dbReference type="GO" id="GO:0015035">
    <property type="term" value="F:protein-disulfide reductase activity"/>
    <property type="evidence" value="ECO:0007669"/>
    <property type="project" value="UniProtKB-UniRule"/>
</dbReference>
<dbReference type="InterPro" id="IPR013766">
    <property type="entry name" value="Thioredoxin_domain"/>
</dbReference>
<evidence type="ECO:0000256" key="3">
    <source>
        <dbReference type="ARBA" id="ARBA00022723"/>
    </source>
</evidence>
<dbReference type="InterPro" id="IPR017937">
    <property type="entry name" value="Thioredoxin_CS"/>
</dbReference>
<evidence type="ECO:0000256" key="5">
    <source>
        <dbReference type="ARBA" id="ARBA00023157"/>
    </source>
</evidence>